<comment type="caution">
    <text evidence="1">The sequence shown here is derived from an EMBL/GenBank/DDBJ whole genome shotgun (WGS) entry which is preliminary data.</text>
</comment>
<dbReference type="AlphaFoldDB" id="A0A0R2D958"/>
<dbReference type="Proteomes" id="UP000051638">
    <property type="component" value="Unassembled WGS sequence"/>
</dbReference>
<sequence>MKQIAGTIMLFDDNGEPNFLVTEKADRYHLLLTTQEAHKTPLASILGMLKWQLGVDVTMLRLSELSNVIIRGNDVSLFVFKWGTLTPQQLADNIEKLRQAGYTFERPKKLRGLLAEIDMSGVPHFD</sequence>
<keyword evidence="2" id="KW-1185">Reference proteome</keyword>
<name>A0A0R2D958_9LACO</name>
<evidence type="ECO:0000313" key="1">
    <source>
        <dbReference type="EMBL" id="KRM98452.1"/>
    </source>
</evidence>
<gene>
    <name evidence="1" type="ORF">FC24_GL001337</name>
</gene>
<accession>A0A0R2D958</accession>
<organism evidence="1 2">
    <name type="scientific">Loigolactobacillus rennini DSM 20253</name>
    <dbReference type="NCBI Taxonomy" id="1423796"/>
    <lineage>
        <taxon>Bacteria</taxon>
        <taxon>Bacillati</taxon>
        <taxon>Bacillota</taxon>
        <taxon>Bacilli</taxon>
        <taxon>Lactobacillales</taxon>
        <taxon>Lactobacillaceae</taxon>
        <taxon>Loigolactobacillus</taxon>
    </lineage>
</organism>
<reference evidence="1 2" key="1">
    <citation type="journal article" date="2015" name="Genome Announc.">
        <title>Expanding the biotechnology potential of lactobacilli through comparative genomics of 213 strains and associated genera.</title>
        <authorList>
            <person name="Sun Z."/>
            <person name="Harris H.M."/>
            <person name="McCann A."/>
            <person name="Guo C."/>
            <person name="Argimon S."/>
            <person name="Zhang W."/>
            <person name="Yang X."/>
            <person name="Jeffery I.B."/>
            <person name="Cooney J.C."/>
            <person name="Kagawa T.F."/>
            <person name="Liu W."/>
            <person name="Song Y."/>
            <person name="Salvetti E."/>
            <person name="Wrobel A."/>
            <person name="Rasinkangas P."/>
            <person name="Parkhill J."/>
            <person name="Rea M.C."/>
            <person name="O'Sullivan O."/>
            <person name="Ritari J."/>
            <person name="Douillard F.P."/>
            <person name="Paul Ross R."/>
            <person name="Yang R."/>
            <person name="Briner A.E."/>
            <person name="Felis G.E."/>
            <person name="de Vos W.M."/>
            <person name="Barrangou R."/>
            <person name="Klaenhammer T.R."/>
            <person name="Caufield P.W."/>
            <person name="Cui Y."/>
            <person name="Zhang H."/>
            <person name="O'Toole P.W."/>
        </authorList>
    </citation>
    <scope>NUCLEOTIDE SEQUENCE [LARGE SCALE GENOMIC DNA]</scope>
    <source>
        <strain evidence="1 2">DSM 20253</strain>
    </source>
</reference>
<dbReference type="RefSeq" id="WP_057873904.1">
    <property type="nucleotide sequence ID" value="NZ_AYYI01000034.1"/>
</dbReference>
<dbReference type="PATRIC" id="fig|1423796.3.peg.1363"/>
<dbReference type="STRING" id="1423796.FC24_GL001337"/>
<dbReference type="EMBL" id="AYYI01000034">
    <property type="protein sequence ID" value="KRM98452.1"/>
    <property type="molecule type" value="Genomic_DNA"/>
</dbReference>
<evidence type="ECO:0000313" key="2">
    <source>
        <dbReference type="Proteomes" id="UP000051638"/>
    </source>
</evidence>
<dbReference type="OrthoDB" id="2295474at2"/>
<protein>
    <submittedName>
        <fullName evidence="1">Uncharacterized protein</fullName>
    </submittedName>
</protein>
<proteinExistence type="predicted"/>